<dbReference type="InterPro" id="IPR020598">
    <property type="entry name" value="rRNA_Ade_methylase_Trfase_N"/>
</dbReference>
<dbReference type="InterPro" id="IPR020596">
    <property type="entry name" value="rRNA_Ade_Mease_Trfase_CS"/>
</dbReference>
<dbReference type="CDD" id="cd02440">
    <property type="entry name" value="AdoMet_MTases"/>
    <property type="match status" value="1"/>
</dbReference>
<dbReference type="Gene3D" id="1.10.8.100">
    <property type="entry name" value="Ribosomal RNA adenine dimethylase-like, domain 2"/>
    <property type="match status" value="1"/>
</dbReference>
<keyword evidence="5 7" id="KW-0949">S-adenosyl-L-methionine</keyword>
<organism evidence="9 10">
    <name type="scientific">Candidatus Nanohalococcus occultus</name>
    <dbReference type="NCBI Taxonomy" id="2978047"/>
    <lineage>
        <taxon>Archaea</taxon>
        <taxon>Candidatus Nanohalarchaeota</taxon>
        <taxon>Candidatus Nanohalarchaeota incertae sedis</taxon>
        <taxon>Candidatus Nanohalococcus</taxon>
    </lineage>
</organism>
<gene>
    <name evidence="9" type="primary">rsmA</name>
    <name evidence="9" type="ORF">SVXNc_0407</name>
</gene>
<reference evidence="9 10" key="1">
    <citation type="submission" date="2022-09" db="EMBL/GenBank/DDBJ databases">
        <title>Xylan utilization by haloarchaea-nanohaloarchaea associations.</title>
        <authorList>
            <person name="Yakimov M."/>
        </authorList>
    </citation>
    <scope>NUCLEOTIDE SEQUENCE [LARGE SCALE GENOMIC DNA]</scope>
    <source>
        <strain evidence="9 10">SVXNc</strain>
    </source>
</reference>
<dbReference type="InterPro" id="IPR023165">
    <property type="entry name" value="rRNA_Ade_diMease-like_C"/>
</dbReference>
<dbReference type="SMART" id="SM00650">
    <property type="entry name" value="rADc"/>
    <property type="match status" value="1"/>
</dbReference>
<dbReference type="PANTHER" id="PTHR11727:SF7">
    <property type="entry name" value="DIMETHYLADENOSINE TRANSFERASE-RELATED"/>
    <property type="match status" value="1"/>
</dbReference>
<proteinExistence type="inferred from homology"/>
<dbReference type="Proteomes" id="UP001218034">
    <property type="component" value="Chromosome"/>
</dbReference>
<dbReference type="RefSeq" id="WP_347722301.1">
    <property type="nucleotide sequence ID" value="NZ_CP104395.1"/>
</dbReference>
<evidence type="ECO:0000259" key="8">
    <source>
        <dbReference type="SMART" id="SM00650"/>
    </source>
</evidence>
<dbReference type="PROSITE" id="PS01131">
    <property type="entry name" value="RRNA_A_DIMETH"/>
    <property type="match status" value="1"/>
</dbReference>
<dbReference type="EMBL" id="CP104395">
    <property type="protein sequence ID" value="WEL19431.1"/>
    <property type="molecule type" value="Genomic_DNA"/>
</dbReference>
<evidence type="ECO:0000256" key="7">
    <source>
        <dbReference type="PROSITE-ProRule" id="PRU01026"/>
    </source>
</evidence>
<keyword evidence="6 7" id="KW-0694">RNA-binding</keyword>
<evidence type="ECO:0000256" key="1">
    <source>
        <dbReference type="ARBA" id="ARBA00022490"/>
    </source>
</evidence>
<dbReference type="InterPro" id="IPR001737">
    <property type="entry name" value="KsgA/Erm"/>
</dbReference>
<feature type="binding site" evidence="7">
    <location>
        <position position="88"/>
    </location>
    <ligand>
        <name>S-adenosyl-L-methionine</name>
        <dbReference type="ChEBI" id="CHEBI:59789"/>
    </ligand>
</feature>
<feature type="binding site" evidence="7">
    <location>
        <position position="103"/>
    </location>
    <ligand>
        <name>S-adenosyl-L-methionine</name>
        <dbReference type="ChEBI" id="CHEBI:59789"/>
    </ligand>
</feature>
<evidence type="ECO:0000256" key="3">
    <source>
        <dbReference type="ARBA" id="ARBA00022603"/>
    </source>
</evidence>
<dbReference type="InterPro" id="IPR011530">
    <property type="entry name" value="rRNA_adenine_dimethylase"/>
</dbReference>
<dbReference type="PANTHER" id="PTHR11727">
    <property type="entry name" value="DIMETHYLADENOSINE TRANSFERASE"/>
    <property type="match status" value="1"/>
</dbReference>
<keyword evidence="1" id="KW-0963">Cytoplasm</keyword>
<name>A0ABY8CIC0_9ARCH</name>
<evidence type="ECO:0000256" key="2">
    <source>
        <dbReference type="ARBA" id="ARBA00022552"/>
    </source>
</evidence>
<dbReference type="PROSITE" id="PS51689">
    <property type="entry name" value="SAM_RNA_A_N6_MT"/>
    <property type="match status" value="1"/>
</dbReference>
<keyword evidence="10" id="KW-1185">Reference proteome</keyword>
<feature type="domain" description="Ribosomal RNA adenine methylase transferase N-terminal" evidence="8">
    <location>
        <begin position="26"/>
        <end position="185"/>
    </location>
</feature>
<evidence type="ECO:0000256" key="5">
    <source>
        <dbReference type="ARBA" id="ARBA00022691"/>
    </source>
</evidence>
<dbReference type="GO" id="GO:0052908">
    <property type="term" value="F:16S rRNA (adenine(1518)-N(6)/adenine(1519)-N(6))-dimethyltransferase activity"/>
    <property type="evidence" value="ECO:0007669"/>
    <property type="project" value="UniProtKB-EC"/>
</dbReference>
<dbReference type="EC" id="2.1.1.182" evidence="9"/>
<dbReference type="GeneID" id="98290442"/>
<dbReference type="SUPFAM" id="SSF53335">
    <property type="entry name" value="S-adenosyl-L-methionine-dependent methyltransferases"/>
    <property type="match status" value="1"/>
</dbReference>
<feature type="binding site" evidence="7">
    <location>
        <position position="45"/>
    </location>
    <ligand>
        <name>S-adenosyl-L-methionine</name>
        <dbReference type="ChEBI" id="CHEBI:59789"/>
    </ligand>
</feature>
<evidence type="ECO:0000313" key="10">
    <source>
        <dbReference type="Proteomes" id="UP001218034"/>
    </source>
</evidence>
<feature type="binding site" evidence="7">
    <location>
        <position position="66"/>
    </location>
    <ligand>
        <name>S-adenosyl-L-methionine</name>
        <dbReference type="ChEBI" id="CHEBI:59789"/>
    </ligand>
</feature>
<feature type="binding site" evidence="7">
    <location>
        <position position="21"/>
    </location>
    <ligand>
        <name>S-adenosyl-L-methionine</name>
        <dbReference type="ChEBI" id="CHEBI:59789"/>
    </ligand>
</feature>
<keyword evidence="4 7" id="KW-0808">Transferase</keyword>
<evidence type="ECO:0000313" key="9">
    <source>
        <dbReference type="EMBL" id="WEL19431.1"/>
    </source>
</evidence>
<comment type="similarity">
    <text evidence="7">Belongs to the class I-like SAM-binding methyltransferase superfamily. rRNA adenine N(6)-methyltransferase family.</text>
</comment>
<accession>A0ABY8CIC0</accession>
<evidence type="ECO:0000256" key="4">
    <source>
        <dbReference type="ARBA" id="ARBA00022679"/>
    </source>
</evidence>
<feature type="binding site" evidence="7">
    <location>
        <position position="19"/>
    </location>
    <ligand>
        <name>S-adenosyl-L-methionine</name>
        <dbReference type="ChEBI" id="CHEBI:59789"/>
    </ligand>
</feature>
<protein>
    <submittedName>
        <fullName evidence="9">16S rRNA A1518 and A1519 N6-dimethyltransferase RsmA/KsgA/DIM1</fullName>
        <ecNumber evidence="9">2.1.1.182</ecNumber>
    </submittedName>
</protein>
<dbReference type="NCBIfam" id="TIGR00755">
    <property type="entry name" value="ksgA"/>
    <property type="match status" value="1"/>
</dbReference>
<evidence type="ECO:0000256" key="6">
    <source>
        <dbReference type="ARBA" id="ARBA00022884"/>
    </source>
</evidence>
<keyword evidence="3 7" id="KW-0489">Methyltransferase</keyword>
<dbReference type="Gene3D" id="3.40.50.150">
    <property type="entry name" value="Vaccinia Virus protein VP39"/>
    <property type="match status" value="1"/>
</dbReference>
<dbReference type="Pfam" id="PF00398">
    <property type="entry name" value="RrnaAD"/>
    <property type="match status" value="1"/>
</dbReference>
<keyword evidence="2" id="KW-0698">rRNA processing</keyword>
<dbReference type="InterPro" id="IPR029063">
    <property type="entry name" value="SAM-dependent_MTases_sf"/>
</dbReference>
<sequence length="262" mass="29704">MNQREQLRKLGVQPVKGQHFLESDATVEALVEAGEVDGQDVLEIGPGTGIITEKLVERASSLTVVENDTTLARHIESEFPDIEVLNKDFLELEDLEYDRCVSNLPFQISSEALRKLGDAQIQSSLIVQKQVAEKAIADPGESAYNEFSIAVQYYFVPVKLRDISRSSFHPKPEVEASILKLYPNKERHGVKDEEAFFELAKALFTHQRKKVRNAFVDARHMLGFEKDEAKEIRDDLPHSEKRVTELEVREIAEISESLRAKT</sequence>